<dbReference type="Proteomes" id="UP001196413">
    <property type="component" value="Unassembled WGS sequence"/>
</dbReference>
<dbReference type="GO" id="GO:0006357">
    <property type="term" value="P:regulation of transcription by RNA polymerase II"/>
    <property type="evidence" value="ECO:0007669"/>
    <property type="project" value="InterPro"/>
</dbReference>
<proteinExistence type="predicted"/>
<dbReference type="PANTHER" id="PTHR45975:SF2">
    <property type="entry name" value="NUCLEOSOME-REMODELING FACTOR SUBUNIT BPTF"/>
    <property type="match status" value="1"/>
</dbReference>
<dbReference type="GO" id="GO:0016589">
    <property type="term" value="C:NURF complex"/>
    <property type="evidence" value="ECO:0007669"/>
    <property type="project" value="InterPro"/>
</dbReference>
<keyword evidence="2" id="KW-0539">Nucleus</keyword>
<comment type="subcellular location">
    <subcellularLocation>
        <location evidence="1">Nucleus</location>
    </subcellularLocation>
</comment>
<dbReference type="InterPro" id="IPR018501">
    <property type="entry name" value="DDT_dom"/>
</dbReference>
<evidence type="ECO:0000259" key="4">
    <source>
        <dbReference type="PROSITE" id="PS50827"/>
    </source>
</evidence>
<feature type="compositionally biased region" description="Basic residues" evidence="3">
    <location>
        <begin position="38"/>
        <end position="51"/>
    </location>
</feature>
<protein>
    <recommendedName>
        <fullName evidence="4">DDT domain-containing protein</fullName>
    </recommendedName>
</protein>
<evidence type="ECO:0000313" key="6">
    <source>
        <dbReference type="Proteomes" id="UP001196413"/>
    </source>
</evidence>
<reference evidence="5" key="1">
    <citation type="submission" date="2021-06" db="EMBL/GenBank/DDBJ databases">
        <title>Parelaphostrongylus tenuis whole genome reference sequence.</title>
        <authorList>
            <person name="Garwood T.J."/>
            <person name="Larsen P.A."/>
            <person name="Fountain-Jones N.M."/>
            <person name="Garbe J.R."/>
            <person name="Macchietto M.G."/>
            <person name="Kania S.A."/>
            <person name="Gerhold R.W."/>
            <person name="Richards J.E."/>
            <person name="Wolf T.M."/>
        </authorList>
    </citation>
    <scope>NUCLEOTIDE SEQUENCE</scope>
    <source>
        <strain evidence="5">MNPRO001-30</strain>
        <tissue evidence="5">Meninges</tissue>
    </source>
</reference>
<dbReference type="PROSITE" id="PS50827">
    <property type="entry name" value="DDT"/>
    <property type="match status" value="1"/>
</dbReference>
<dbReference type="GO" id="GO:0000978">
    <property type="term" value="F:RNA polymerase II cis-regulatory region sequence-specific DNA binding"/>
    <property type="evidence" value="ECO:0007669"/>
    <property type="project" value="TreeGrafter"/>
</dbReference>
<feature type="compositionally biased region" description="Low complexity" evidence="3">
    <location>
        <begin position="105"/>
        <end position="117"/>
    </location>
</feature>
<evidence type="ECO:0000256" key="2">
    <source>
        <dbReference type="ARBA" id="ARBA00023242"/>
    </source>
</evidence>
<dbReference type="PANTHER" id="PTHR45975">
    <property type="entry name" value="NUCLEOSOME-REMODELING FACTOR SUBUNIT BPTF"/>
    <property type="match status" value="1"/>
</dbReference>
<accession>A0AAD5QYR1</accession>
<organism evidence="5 6">
    <name type="scientific">Parelaphostrongylus tenuis</name>
    <name type="common">Meningeal worm</name>
    <dbReference type="NCBI Taxonomy" id="148309"/>
    <lineage>
        <taxon>Eukaryota</taxon>
        <taxon>Metazoa</taxon>
        <taxon>Ecdysozoa</taxon>
        <taxon>Nematoda</taxon>
        <taxon>Chromadorea</taxon>
        <taxon>Rhabditida</taxon>
        <taxon>Rhabditina</taxon>
        <taxon>Rhabditomorpha</taxon>
        <taxon>Strongyloidea</taxon>
        <taxon>Metastrongylidae</taxon>
        <taxon>Parelaphostrongylus</taxon>
    </lineage>
</organism>
<evidence type="ECO:0000256" key="1">
    <source>
        <dbReference type="ARBA" id="ARBA00004123"/>
    </source>
</evidence>
<dbReference type="InterPro" id="IPR038028">
    <property type="entry name" value="BPTF"/>
</dbReference>
<gene>
    <name evidence="5" type="ORF">KIN20_026863</name>
</gene>
<evidence type="ECO:0000256" key="3">
    <source>
        <dbReference type="SAM" id="MobiDB-lite"/>
    </source>
</evidence>
<dbReference type="Pfam" id="PF02791">
    <property type="entry name" value="DDT"/>
    <property type="match status" value="1"/>
</dbReference>
<feature type="compositionally biased region" description="Basic residues" evidence="3">
    <location>
        <begin position="79"/>
        <end position="92"/>
    </location>
</feature>
<sequence length="271" mass="30353">MPGAVQPPLEPRPPSVRISLRKRTIPKALQETPPSPSRPKKSSKTVSKKQGGKPSGGAKSKPQQSAGKVPPSETAKSRSSTKGKSHKSGKHSRPWEVDDGDDYVYDYISSPSESESSSSEEEYSLRASRPHVFLDDELDEESIANDTSLNYSDEDSPECSHLPWIDLSPDEIPPLELPESSKDIPIPSEYLMDTVELYELLRSYWRTLRLSPFIFEDFCAALCSPENSRLLSEIHIVLLRMSFKNDDEEQIHFSGNDTKMHIILSLPAWSL</sequence>
<feature type="domain" description="DDT" evidence="4">
    <location>
        <begin position="188"/>
        <end position="248"/>
    </location>
</feature>
<dbReference type="EMBL" id="JAHQIW010005497">
    <property type="protein sequence ID" value="KAJ1366251.1"/>
    <property type="molecule type" value="Genomic_DNA"/>
</dbReference>
<dbReference type="SMART" id="SM00571">
    <property type="entry name" value="DDT"/>
    <property type="match status" value="1"/>
</dbReference>
<evidence type="ECO:0000313" key="5">
    <source>
        <dbReference type="EMBL" id="KAJ1366251.1"/>
    </source>
</evidence>
<comment type="caution">
    <text evidence="5">The sequence shown here is derived from an EMBL/GenBank/DDBJ whole genome shotgun (WGS) entry which is preliminary data.</text>
</comment>
<feature type="region of interest" description="Disordered" evidence="3">
    <location>
        <begin position="1"/>
        <end position="127"/>
    </location>
</feature>
<keyword evidence="6" id="KW-1185">Reference proteome</keyword>
<name>A0AAD5QYR1_PARTN</name>
<dbReference type="AlphaFoldDB" id="A0AAD5QYR1"/>